<reference evidence="1" key="1">
    <citation type="submission" date="2022-11" db="EMBL/GenBank/DDBJ databases">
        <authorList>
            <person name="Petersen C."/>
        </authorList>
    </citation>
    <scope>NUCLEOTIDE SEQUENCE</scope>
    <source>
        <strain evidence="1">IBT 19713</strain>
    </source>
</reference>
<dbReference type="EMBL" id="JAPQKS010000005">
    <property type="protein sequence ID" value="KAJ5226134.1"/>
    <property type="molecule type" value="Genomic_DNA"/>
</dbReference>
<dbReference type="RefSeq" id="XP_058329545.1">
    <property type="nucleotide sequence ID" value="XM_058476655.1"/>
</dbReference>
<dbReference type="PANTHER" id="PTHR35040:SF9">
    <property type="entry name" value="4-LIKE CELL SURFACE PROTEIN, PUTATIVE (AFU_ORTHOLOGUE AFUA_4G14080)-RELATED"/>
    <property type="match status" value="1"/>
</dbReference>
<organism evidence="1 2">
    <name type="scientific">Penicillium chermesinum</name>
    <dbReference type="NCBI Taxonomy" id="63820"/>
    <lineage>
        <taxon>Eukaryota</taxon>
        <taxon>Fungi</taxon>
        <taxon>Dikarya</taxon>
        <taxon>Ascomycota</taxon>
        <taxon>Pezizomycotina</taxon>
        <taxon>Eurotiomycetes</taxon>
        <taxon>Eurotiomycetidae</taxon>
        <taxon>Eurotiales</taxon>
        <taxon>Aspergillaceae</taxon>
        <taxon>Penicillium</taxon>
    </lineage>
</organism>
<accession>A0A9W9NWW1</accession>
<reference evidence="1" key="2">
    <citation type="journal article" date="2023" name="IMA Fungus">
        <title>Comparative genomic study of the Penicillium genus elucidates a diverse pangenome and 15 lateral gene transfer events.</title>
        <authorList>
            <person name="Petersen C."/>
            <person name="Sorensen T."/>
            <person name="Nielsen M.R."/>
            <person name="Sondergaard T.E."/>
            <person name="Sorensen J.L."/>
            <person name="Fitzpatrick D.A."/>
            <person name="Frisvad J.C."/>
            <person name="Nielsen K.L."/>
        </authorList>
    </citation>
    <scope>NUCLEOTIDE SEQUENCE</scope>
    <source>
        <strain evidence="1">IBT 19713</strain>
    </source>
</reference>
<dbReference type="AlphaFoldDB" id="A0A9W9NWW1"/>
<dbReference type="OrthoDB" id="5342184at2759"/>
<gene>
    <name evidence="1" type="ORF">N7468_007359</name>
</gene>
<proteinExistence type="predicted"/>
<dbReference type="Pfam" id="PF12138">
    <property type="entry name" value="Spherulin4"/>
    <property type="match status" value="2"/>
</dbReference>
<comment type="caution">
    <text evidence="1">The sequence shown here is derived from an EMBL/GenBank/DDBJ whole genome shotgun (WGS) entry which is preliminary data.</text>
</comment>
<name>A0A9W9NWW1_9EURO</name>
<keyword evidence="2" id="KW-1185">Reference proteome</keyword>
<dbReference type="GeneID" id="83203958"/>
<dbReference type="Proteomes" id="UP001150941">
    <property type="component" value="Unassembled WGS sequence"/>
</dbReference>
<dbReference type="InterPro" id="IPR021986">
    <property type="entry name" value="Spherulin4"/>
</dbReference>
<sequence>MRVLSSLMGGALAIASMVSSTSILIPLYVWPEDDSTWGPVYNAAAAHPNIQFQVIINPSSGPGSSGKSHPPIKSTWFKHLTLRYSEYPDESYISAVAKLNNYSNVQTLGYVDTQFTTRDVSDVENDVSIYQGWSSYKNSNITISGIFFDDAPNENNEAKISYMQQISSTAKSSNMRFVVFNPGTTLQSGSAKGYFDAADLIVEFENTYSTWISSTPADHFSGKADYSKDAIILYNAPLAADYDAVVKEATQMGLGAAYLTNDDDYSSVASVQKVIQAFVDAA</sequence>
<evidence type="ECO:0000313" key="1">
    <source>
        <dbReference type="EMBL" id="KAJ5226134.1"/>
    </source>
</evidence>
<evidence type="ECO:0000313" key="2">
    <source>
        <dbReference type="Proteomes" id="UP001150941"/>
    </source>
</evidence>
<protein>
    <submittedName>
        <fullName evidence="1">Spherulation-specific family 4</fullName>
    </submittedName>
</protein>
<dbReference type="PANTHER" id="PTHR35040">
    <property type="match status" value="1"/>
</dbReference>